<feature type="signal peptide" evidence="1">
    <location>
        <begin position="1"/>
        <end position="23"/>
    </location>
</feature>
<evidence type="ECO:0000313" key="3">
    <source>
        <dbReference type="Proteomes" id="UP001152747"/>
    </source>
</evidence>
<proteinExistence type="predicted"/>
<keyword evidence="1" id="KW-0732">Signal</keyword>
<dbReference type="AlphaFoldDB" id="A0A9P1MW11"/>
<gene>
    <name evidence="2" type="ORF">CAMP_LOCUS3540</name>
</gene>
<name>A0A9P1MW11_9PELO</name>
<comment type="caution">
    <text evidence="2">The sequence shown here is derived from an EMBL/GenBank/DDBJ whole genome shotgun (WGS) entry which is preliminary data.</text>
</comment>
<accession>A0A9P1MW11</accession>
<organism evidence="2 3">
    <name type="scientific">Caenorhabditis angaria</name>
    <dbReference type="NCBI Taxonomy" id="860376"/>
    <lineage>
        <taxon>Eukaryota</taxon>
        <taxon>Metazoa</taxon>
        <taxon>Ecdysozoa</taxon>
        <taxon>Nematoda</taxon>
        <taxon>Chromadorea</taxon>
        <taxon>Rhabditida</taxon>
        <taxon>Rhabditina</taxon>
        <taxon>Rhabditomorpha</taxon>
        <taxon>Rhabditoidea</taxon>
        <taxon>Rhabditidae</taxon>
        <taxon>Peloderinae</taxon>
        <taxon>Caenorhabditis</taxon>
    </lineage>
</organism>
<evidence type="ECO:0008006" key="4">
    <source>
        <dbReference type="Google" id="ProtNLM"/>
    </source>
</evidence>
<reference evidence="2" key="1">
    <citation type="submission" date="2022-11" db="EMBL/GenBank/DDBJ databases">
        <authorList>
            <person name="Kikuchi T."/>
        </authorList>
    </citation>
    <scope>NUCLEOTIDE SEQUENCE</scope>
    <source>
        <strain evidence="2">PS1010</strain>
    </source>
</reference>
<sequence length="173" mass="19978">MLTKIILSFFFVLFISIESCTDAQKTLMDKCKKDFNSARMPSSKYQTAQQKTDQLWNACKNFYKCSEDVQCKEQHYKNVGESIICFINTVGTSSYARCMNNVIDSDCGKRIGERSDKISKGIETDKNKNCDFMKNEAKMCFEEQNRKTEGCGEKELQDFKNVFDDFAKILNCE</sequence>
<feature type="chain" id="PRO_5040325116" description="DUF19 domain-containing protein" evidence="1">
    <location>
        <begin position="24"/>
        <end position="173"/>
    </location>
</feature>
<keyword evidence="3" id="KW-1185">Reference proteome</keyword>
<evidence type="ECO:0000313" key="2">
    <source>
        <dbReference type="EMBL" id="CAI5440903.1"/>
    </source>
</evidence>
<evidence type="ECO:0000256" key="1">
    <source>
        <dbReference type="SAM" id="SignalP"/>
    </source>
</evidence>
<dbReference type="Proteomes" id="UP001152747">
    <property type="component" value="Unassembled WGS sequence"/>
</dbReference>
<dbReference type="EMBL" id="CANHGI010000002">
    <property type="protein sequence ID" value="CAI5440903.1"/>
    <property type="molecule type" value="Genomic_DNA"/>
</dbReference>
<protein>
    <recommendedName>
        <fullName evidence="4">DUF19 domain-containing protein</fullName>
    </recommendedName>
</protein>